<dbReference type="CDD" id="cd01741">
    <property type="entry name" value="GATase1_1"/>
    <property type="match status" value="1"/>
</dbReference>
<dbReference type="PROSITE" id="PS51273">
    <property type="entry name" value="GATASE_TYPE_1"/>
    <property type="match status" value="1"/>
</dbReference>
<evidence type="ECO:0000259" key="1">
    <source>
        <dbReference type="Pfam" id="PF00117"/>
    </source>
</evidence>
<dbReference type="InterPro" id="IPR017926">
    <property type="entry name" value="GATASE"/>
</dbReference>
<dbReference type="Gene3D" id="3.40.50.880">
    <property type="match status" value="1"/>
</dbReference>
<gene>
    <name evidence="2" type="ORF">B840_06030</name>
</gene>
<dbReference type="GO" id="GO:0005829">
    <property type="term" value="C:cytosol"/>
    <property type="evidence" value="ECO:0007669"/>
    <property type="project" value="TreeGrafter"/>
</dbReference>
<evidence type="ECO:0000313" key="2">
    <source>
        <dbReference type="EMBL" id="AJK68814.1"/>
    </source>
</evidence>
<dbReference type="SUPFAM" id="SSF52317">
    <property type="entry name" value="Class I glutamine amidotransferase-like"/>
    <property type="match status" value="1"/>
</dbReference>
<dbReference type="EMBL" id="CP007790">
    <property type="protein sequence ID" value="AJK68814.1"/>
    <property type="molecule type" value="Genomic_DNA"/>
</dbReference>
<dbReference type="RefSeq" id="WP_042621385.1">
    <property type="nucleotide sequence ID" value="NZ_CP007790.1"/>
</dbReference>
<keyword evidence="3" id="KW-1185">Reference proteome</keyword>
<dbReference type="Proteomes" id="UP000031928">
    <property type="component" value="Chromosome"/>
</dbReference>
<evidence type="ECO:0000313" key="3">
    <source>
        <dbReference type="Proteomes" id="UP000031928"/>
    </source>
</evidence>
<organism evidence="2 3">
    <name type="scientific">Corynebacterium marinum DSM 44953</name>
    <dbReference type="NCBI Taxonomy" id="1224162"/>
    <lineage>
        <taxon>Bacteria</taxon>
        <taxon>Bacillati</taxon>
        <taxon>Actinomycetota</taxon>
        <taxon>Actinomycetes</taxon>
        <taxon>Mycobacteriales</taxon>
        <taxon>Corynebacteriaceae</taxon>
        <taxon>Corynebacterium</taxon>
    </lineage>
</organism>
<sequence>MNAPQITVVQPDPRAPLDRFEGWLTDAGATLHLVDPAVDGVPESAGDGVIILGGTDNCRSYPWLTELHASIRSWLSAEVPVLGICLGHQILADALDGDIAFGLEGEHGPFEIELMPAGLTDPLFSGLTTPLTVAQHHHDVVSALPDGAALLAASQRYEIQAFRIGSAVGLQFHPEASPETMGAWTPADAEAMIRRMEAVDEAVAATGRTIARNFVQMCR</sequence>
<feature type="domain" description="Glutamine amidotransferase" evidence="1">
    <location>
        <begin position="43"/>
        <end position="183"/>
    </location>
</feature>
<dbReference type="KEGG" id="cmq:B840_06030"/>
<protein>
    <recommendedName>
        <fullName evidence="1">Glutamine amidotransferase domain-containing protein</fullName>
    </recommendedName>
</protein>
<proteinExistence type="predicted"/>
<dbReference type="PANTHER" id="PTHR42695">
    <property type="entry name" value="GLUTAMINE AMIDOTRANSFERASE YLR126C-RELATED"/>
    <property type="match status" value="1"/>
</dbReference>
<dbReference type="InterPro" id="IPR044992">
    <property type="entry name" value="ChyE-like"/>
</dbReference>
<accession>A0A0B6TRC9</accession>
<dbReference type="PANTHER" id="PTHR42695:SF5">
    <property type="entry name" value="GLUTAMINE AMIDOTRANSFERASE YLR126C-RELATED"/>
    <property type="match status" value="1"/>
</dbReference>
<dbReference type="OrthoDB" id="5196541at2"/>
<dbReference type="Pfam" id="PF00117">
    <property type="entry name" value="GATase"/>
    <property type="match status" value="1"/>
</dbReference>
<dbReference type="InterPro" id="IPR029062">
    <property type="entry name" value="Class_I_gatase-like"/>
</dbReference>
<dbReference type="STRING" id="1224162.B840_06030"/>
<name>A0A0B6TRC9_9CORY</name>
<dbReference type="HOGENOM" id="CLU_054974_3_2_11"/>
<dbReference type="AlphaFoldDB" id="A0A0B6TRC9"/>
<reference evidence="2 3" key="1">
    <citation type="submission" date="2014-05" db="EMBL/GenBank/DDBJ databases">
        <title>Complete genome sequence of Corynebacterium marinum DSM 44953.</title>
        <authorList>
            <person name="Schaffert L."/>
            <person name="Albersmeier A."/>
            <person name="Kalinowski J."/>
            <person name="Ruckert C."/>
        </authorList>
    </citation>
    <scope>NUCLEOTIDE SEQUENCE [LARGE SCALE GENOMIC DNA]</scope>
    <source>
        <strain evidence="2 3">DSM 44953</strain>
    </source>
</reference>